<dbReference type="Gene3D" id="1.10.3210.10">
    <property type="entry name" value="Hypothetical protein af1432"/>
    <property type="match status" value="1"/>
</dbReference>
<dbReference type="PANTHER" id="PTHR45228">
    <property type="entry name" value="CYCLIC DI-GMP PHOSPHODIESTERASE TM_0186-RELATED"/>
    <property type="match status" value="1"/>
</dbReference>
<dbReference type="Proteomes" id="UP000830835">
    <property type="component" value="Unassembled WGS sequence"/>
</dbReference>
<dbReference type="Pfam" id="PF01590">
    <property type="entry name" value="GAF"/>
    <property type="match status" value="1"/>
</dbReference>
<sequence length="403" mass="45124">MPSLPATLPVHGDGAADEALQMSHRLIQVGIALSSETDLGRLLELIVAQAKELTHCDGGSIFIREGEELRFFVVSRNEDLRDLRMPLSPSSIAGYVVLTGESLNLADVYDLSPDLPYAFNRQVDQQTGYRTRSLLTVPMRDPSGQVMGALQLLNRLQPQRPTRLDPSQVAEWSQPFSALEASVAESLASQAAVAYQNVQLREELKSAHFETIFCLSLAAEYRDQDTSLHLKRMSNYSRIIAKHLGLSSREQELIFYASPMHDVGKIGIPDAILLKPGRFTPEERLIMNRHPEIGYEILSKSDSELMKKSATIALTHHEKFDGSGYPRGLKGEQIPLEGRIVALADVFDALASRRPYKEAWDLTDIFRLVQESTGTHFDPQVVAAFDRGRSEILEIYHRYQEHS</sequence>
<protein>
    <submittedName>
        <fullName evidence="2">HD domain-containing protein</fullName>
    </submittedName>
</protein>
<dbReference type="Gene3D" id="3.30.450.40">
    <property type="match status" value="1"/>
</dbReference>
<dbReference type="SUPFAM" id="SSF109604">
    <property type="entry name" value="HD-domain/PDEase-like"/>
    <property type="match status" value="1"/>
</dbReference>
<gene>
    <name evidence="2" type="ORF">JX360_16020</name>
</gene>
<feature type="domain" description="HD-GYP" evidence="1">
    <location>
        <begin position="204"/>
        <end position="401"/>
    </location>
</feature>
<organism evidence="2 3">
    <name type="scientific">Thermostichus vulcanus str. 'Rupite'</name>
    <dbReference type="NCBI Taxonomy" id="2813851"/>
    <lineage>
        <taxon>Bacteria</taxon>
        <taxon>Bacillati</taxon>
        <taxon>Cyanobacteriota</taxon>
        <taxon>Cyanophyceae</taxon>
        <taxon>Thermostichales</taxon>
        <taxon>Thermostichaceae</taxon>
        <taxon>Thermostichus</taxon>
    </lineage>
</organism>
<dbReference type="InterPro" id="IPR052020">
    <property type="entry name" value="Cyclic_di-GMP/3'3'-cGAMP_PDE"/>
</dbReference>
<evidence type="ECO:0000259" key="1">
    <source>
        <dbReference type="PROSITE" id="PS51832"/>
    </source>
</evidence>
<dbReference type="CDD" id="cd00077">
    <property type="entry name" value="HDc"/>
    <property type="match status" value="1"/>
</dbReference>
<proteinExistence type="predicted"/>
<dbReference type="SMART" id="SM00065">
    <property type="entry name" value="GAF"/>
    <property type="match status" value="1"/>
</dbReference>
<dbReference type="SUPFAM" id="SSF55781">
    <property type="entry name" value="GAF domain-like"/>
    <property type="match status" value="1"/>
</dbReference>
<dbReference type="RefSeq" id="WP_244352922.1">
    <property type="nucleotide sequence ID" value="NZ_JAFIRA010000062.1"/>
</dbReference>
<evidence type="ECO:0000313" key="2">
    <source>
        <dbReference type="EMBL" id="MCJ2544394.1"/>
    </source>
</evidence>
<dbReference type="InterPro" id="IPR003607">
    <property type="entry name" value="HD/PDEase_dom"/>
</dbReference>
<dbReference type="PANTHER" id="PTHR45228:SF1">
    <property type="entry name" value="CYCLIC DI-GMP PHOSPHODIESTERASE TM_0186"/>
    <property type="match status" value="1"/>
</dbReference>
<dbReference type="SMART" id="SM00471">
    <property type="entry name" value="HDc"/>
    <property type="match status" value="1"/>
</dbReference>
<name>A0ABT0CF93_THEVL</name>
<keyword evidence="3" id="KW-1185">Reference proteome</keyword>
<dbReference type="InterPro" id="IPR003018">
    <property type="entry name" value="GAF"/>
</dbReference>
<dbReference type="InterPro" id="IPR037522">
    <property type="entry name" value="HD_GYP_dom"/>
</dbReference>
<dbReference type="Pfam" id="PF13487">
    <property type="entry name" value="HD_5"/>
    <property type="match status" value="1"/>
</dbReference>
<accession>A0ABT0CF93</accession>
<comment type="caution">
    <text evidence="2">The sequence shown here is derived from an EMBL/GenBank/DDBJ whole genome shotgun (WGS) entry which is preliminary data.</text>
</comment>
<evidence type="ECO:0000313" key="3">
    <source>
        <dbReference type="Proteomes" id="UP000830835"/>
    </source>
</evidence>
<dbReference type="InterPro" id="IPR029016">
    <property type="entry name" value="GAF-like_dom_sf"/>
</dbReference>
<reference evidence="2" key="1">
    <citation type="submission" date="2021-02" db="EMBL/GenBank/DDBJ databases">
        <title>The CRISPR/cas machinery reduction and long-range gene transfer in the hot spring cyanobacterium Synechococcus.</title>
        <authorList>
            <person name="Dvorak P."/>
            <person name="Jahodarova E."/>
            <person name="Hasler P."/>
            <person name="Poulickova A."/>
        </authorList>
    </citation>
    <scope>NUCLEOTIDE SEQUENCE</scope>
    <source>
        <strain evidence="2">Rupite</strain>
    </source>
</reference>
<dbReference type="PROSITE" id="PS51832">
    <property type="entry name" value="HD_GYP"/>
    <property type="match status" value="1"/>
</dbReference>
<dbReference type="EMBL" id="JAFIRA010000062">
    <property type="protein sequence ID" value="MCJ2544394.1"/>
    <property type="molecule type" value="Genomic_DNA"/>
</dbReference>